<dbReference type="InterPro" id="IPR036976">
    <property type="entry name" value="RimM_N_sf"/>
</dbReference>
<evidence type="ECO:0000256" key="3">
    <source>
        <dbReference type="ARBA" id="ARBA00022552"/>
    </source>
</evidence>
<evidence type="ECO:0000256" key="5">
    <source>
        <dbReference type="HAMAP-Rule" id="MF_00014"/>
    </source>
</evidence>
<dbReference type="GO" id="GO:0005737">
    <property type="term" value="C:cytoplasm"/>
    <property type="evidence" value="ECO:0007669"/>
    <property type="project" value="UniProtKB-SubCell"/>
</dbReference>
<reference evidence="8 9" key="1">
    <citation type="journal article" date="2017" name="Front. Microbiol.">
        <title>Comparative Genomic Analysis of the Class Epsilonproteobacteria and Proposed Reclassification to Epsilonbacteraeota (phyl. nov.).</title>
        <authorList>
            <person name="Waite D.W."/>
            <person name="Vanwonterghem I."/>
            <person name="Rinke C."/>
            <person name="Parks D.H."/>
            <person name="Zhang Y."/>
            <person name="Takai K."/>
            <person name="Sievert S.M."/>
            <person name="Simon J."/>
            <person name="Campbell B.J."/>
            <person name="Hanson T.E."/>
            <person name="Woyke T."/>
            <person name="Klotz M.G."/>
            <person name="Hugenholtz P."/>
        </authorList>
    </citation>
    <scope>NUCLEOTIDE SEQUENCE [LARGE SCALE GENOMIC DNA]</scope>
    <source>
        <strain evidence="8">UBA12443</strain>
    </source>
</reference>
<gene>
    <name evidence="5 8" type="primary">rimM</name>
    <name evidence="8" type="ORF">CFH83_02475</name>
</gene>
<comment type="similarity">
    <text evidence="5">Belongs to the RimM family.</text>
</comment>
<dbReference type="SUPFAM" id="SSF50447">
    <property type="entry name" value="Translation proteins"/>
    <property type="match status" value="1"/>
</dbReference>
<dbReference type="InterPro" id="IPR011033">
    <property type="entry name" value="PRC_barrel-like_sf"/>
</dbReference>
<comment type="function">
    <text evidence="5">An accessory protein needed during the final step in the assembly of 30S ribosomal subunit, possibly for assembly of the head region. Essential for efficient processing of 16S rRNA. May be needed both before and after RbfA during the maturation of 16S rRNA. It has affinity for free ribosomal 30S subunits but not for 70S ribosomes.</text>
</comment>
<name>A0A2D3WFB3_9BACT</name>
<dbReference type="Gene3D" id="2.40.30.60">
    <property type="entry name" value="RimM"/>
    <property type="match status" value="1"/>
</dbReference>
<dbReference type="NCBIfam" id="TIGR02273">
    <property type="entry name" value="16S_RimM"/>
    <property type="match status" value="1"/>
</dbReference>
<proteinExistence type="inferred from homology"/>
<dbReference type="HAMAP" id="MF_00014">
    <property type="entry name" value="Ribosome_mat_RimM"/>
    <property type="match status" value="1"/>
</dbReference>
<dbReference type="PANTHER" id="PTHR33692:SF1">
    <property type="entry name" value="RIBOSOME MATURATION FACTOR RIMM"/>
    <property type="match status" value="1"/>
</dbReference>
<accession>A0A2D3WFB3</accession>
<dbReference type="GO" id="GO:0006364">
    <property type="term" value="P:rRNA processing"/>
    <property type="evidence" value="ECO:0007669"/>
    <property type="project" value="UniProtKB-UniRule"/>
</dbReference>
<evidence type="ECO:0000256" key="1">
    <source>
        <dbReference type="ARBA" id="ARBA00022490"/>
    </source>
</evidence>
<evidence type="ECO:0000259" key="7">
    <source>
        <dbReference type="Pfam" id="PF24986"/>
    </source>
</evidence>
<feature type="domain" description="RimM N-terminal" evidence="6">
    <location>
        <begin position="16"/>
        <end position="88"/>
    </location>
</feature>
<comment type="subunit">
    <text evidence="5">Binds ribosomal protein uS19.</text>
</comment>
<dbReference type="InterPro" id="IPR056792">
    <property type="entry name" value="PRC_RimM"/>
</dbReference>
<dbReference type="GO" id="GO:0043022">
    <property type="term" value="F:ribosome binding"/>
    <property type="evidence" value="ECO:0007669"/>
    <property type="project" value="InterPro"/>
</dbReference>
<dbReference type="Pfam" id="PF24986">
    <property type="entry name" value="PRC_RimM"/>
    <property type="match status" value="1"/>
</dbReference>
<dbReference type="InterPro" id="IPR011961">
    <property type="entry name" value="RimM"/>
</dbReference>
<dbReference type="EMBL" id="DLUI01000042">
    <property type="protein sequence ID" value="DAB39098.1"/>
    <property type="molecule type" value="Genomic_DNA"/>
</dbReference>
<feature type="domain" description="Ribosome maturation factor RimM PRC barrel" evidence="7">
    <location>
        <begin position="106"/>
        <end position="176"/>
    </location>
</feature>
<keyword evidence="2 5" id="KW-0690">Ribosome biogenesis</keyword>
<dbReference type="SUPFAM" id="SSF50346">
    <property type="entry name" value="PRC-barrel domain"/>
    <property type="match status" value="1"/>
</dbReference>
<dbReference type="GO" id="GO:0042274">
    <property type="term" value="P:ribosomal small subunit biogenesis"/>
    <property type="evidence" value="ECO:0007669"/>
    <property type="project" value="UniProtKB-UniRule"/>
</dbReference>
<dbReference type="InterPro" id="IPR002676">
    <property type="entry name" value="RimM_N"/>
</dbReference>
<evidence type="ECO:0000313" key="8">
    <source>
        <dbReference type="EMBL" id="DAB39098.1"/>
    </source>
</evidence>
<dbReference type="Gene3D" id="2.30.30.240">
    <property type="entry name" value="PRC-barrel domain"/>
    <property type="match status" value="1"/>
</dbReference>
<dbReference type="Proteomes" id="UP000228859">
    <property type="component" value="Unassembled WGS sequence"/>
</dbReference>
<dbReference type="RefSeq" id="WP_294894855.1">
    <property type="nucleotide sequence ID" value="NZ_DLUI01000042.1"/>
</dbReference>
<comment type="caution">
    <text evidence="8">The sequence shown here is derived from an EMBL/GenBank/DDBJ whole genome shotgun (WGS) entry which is preliminary data.</text>
</comment>
<keyword evidence="4 5" id="KW-0143">Chaperone</keyword>
<keyword evidence="1 5" id="KW-0963">Cytoplasm</keyword>
<evidence type="ECO:0000313" key="9">
    <source>
        <dbReference type="Proteomes" id="UP000228859"/>
    </source>
</evidence>
<dbReference type="InterPro" id="IPR009000">
    <property type="entry name" value="Transl_B-barrel_sf"/>
</dbReference>
<comment type="subcellular location">
    <subcellularLocation>
        <location evidence="5">Cytoplasm</location>
    </subcellularLocation>
</comment>
<dbReference type="Pfam" id="PF01782">
    <property type="entry name" value="RimM"/>
    <property type="match status" value="1"/>
</dbReference>
<keyword evidence="3 5" id="KW-0698">rRNA processing</keyword>
<protein>
    <recommendedName>
        <fullName evidence="5">Ribosome maturation factor RimM</fullName>
    </recommendedName>
</protein>
<sequence length="184" mass="20343">MSNRFRNSPPQDLLHVATLGRVVGLKGDMKLNLSTDFPEQFAPNASFTLENGKEITLVSYNPDRELVHLKGIDSPEAAKALTNAKLFTTFEATRERCNLGEGEFFWFDLLGSSVMEREILLGKVQEIERIGPLDYLLVATDSALVAKELPATFLIPYIDRFVLNADAKGKIITVEGGLDLLEAS</sequence>
<dbReference type="GO" id="GO:0005840">
    <property type="term" value="C:ribosome"/>
    <property type="evidence" value="ECO:0007669"/>
    <property type="project" value="InterPro"/>
</dbReference>
<dbReference type="AlphaFoldDB" id="A0A2D3WFB3"/>
<evidence type="ECO:0000259" key="6">
    <source>
        <dbReference type="Pfam" id="PF01782"/>
    </source>
</evidence>
<dbReference type="PANTHER" id="PTHR33692">
    <property type="entry name" value="RIBOSOME MATURATION FACTOR RIMM"/>
    <property type="match status" value="1"/>
</dbReference>
<evidence type="ECO:0000256" key="4">
    <source>
        <dbReference type="ARBA" id="ARBA00023186"/>
    </source>
</evidence>
<comment type="domain">
    <text evidence="5">The PRC barrel domain binds ribosomal protein uS19.</text>
</comment>
<evidence type="ECO:0000256" key="2">
    <source>
        <dbReference type="ARBA" id="ARBA00022517"/>
    </source>
</evidence>
<organism evidence="8 9">
    <name type="scientific">Sulfuricurvum kujiense</name>
    <dbReference type="NCBI Taxonomy" id="148813"/>
    <lineage>
        <taxon>Bacteria</taxon>
        <taxon>Pseudomonadati</taxon>
        <taxon>Campylobacterota</taxon>
        <taxon>Epsilonproteobacteria</taxon>
        <taxon>Campylobacterales</taxon>
        <taxon>Sulfurimonadaceae</taxon>
        <taxon>Sulfuricurvum</taxon>
    </lineage>
</organism>